<dbReference type="Proteomes" id="UP000251123">
    <property type="component" value="Unassembled WGS sequence"/>
</dbReference>
<organism evidence="2 3">
    <name type="scientific">Klebsiella pneumoniae</name>
    <dbReference type="NCBI Taxonomy" id="573"/>
    <lineage>
        <taxon>Bacteria</taxon>
        <taxon>Pseudomonadati</taxon>
        <taxon>Pseudomonadota</taxon>
        <taxon>Gammaproteobacteria</taxon>
        <taxon>Enterobacterales</taxon>
        <taxon>Enterobacteriaceae</taxon>
        <taxon>Klebsiella/Raoultella group</taxon>
        <taxon>Klebsiella</taxon>
        <taxon>Klebsiella pneumoniae complex</taxon>
    </lineage>
</organism>
<accession>A0A2X1Q7Z0</accession>
<dbReference type="EMBL" id="UASN01000005">
    <property type="protein sequence ID" value="SPX52572.1"/>
    <property type="molecule type" value="Genomic_DNA"/>
</dbReference>
<gene>
    <name evidence="2" type="ORF">NCTC9601_00407</name>
</gene>
<evidence type="ECO:0000256" key="1">
    <source>
        <dbReference type="SAM" id="MobiDB-lite"/>
    </source>
</evidence>
<sequence>MQREGPAQRGFPGGDHRNQRDGEKHRHRIVAAGFDLQRGADAFVQTFAPQEGEYRGGVGGTDNGADQQPLQQIEIEQPGGGHAGQTGGDHHTDGGERQRRPQGDAERADPGTHAAVEQDHRQREVADQISDGVIAEDDAAGAIDAGQHADRQEDHQDRNAEPGRK</sequence>
<name>A0A2X1Q7Z0_KLEPN</name>
<feature type="compositionally biased region" description="Basic and acidic residues" evidence="1">
    <location>
        <begin position="88"/>
        <end position="126"/>
    </location>
</feature>
<feature type="compositionally biased region" description="Basic and acidic residues" evidence="1">
    <location>
        <begin position="147"/>
        <end position="165"/>
    </location>
</feature>
<feature type="region of interest" description="Disordered" evidence="1">
    <location>
        <begin position="1"/>
        <end position="165"/>
    </location>
</feature>
<evidence type="ECO:0000313" key="2">
    <source>
        <dbReference type="EMBL" id="SPX52572.1"/>
    </source>
</evidence>
<dbReference type="AlphaFoldDB" id="A0A2X1Q7Z0"/>
<feature type="compositionally biased region" description="Gly residues" evidence="1">
    <location>
        <begin position="78"/>
        <end position="87"/>
    </location>
</feature>
<feature type="compositionally biased region" description="Low complexity" evidence="1">
    <location>
        <begin position="67"/>
        <end position="77"/>
    </location>
</feature>
<proteinExistence type="predicted"/>
<reference evidence="2 3" key="1">
    <citation type="submission" date="2018-06" db="EMBL/GenBank/DDBJ databases">
        <authorList>
            <consortium name="Pathogen Informatics"/>
            <person name="Doyle S."/>
        </authorList>
    </citation>
    <scope>NUCLEOTIDE SEQUENCE [LARGE SCALE GENOMIC DNA]</scope>
    <source>
        <strain evidence="2 3">NCTC9601</strain>
    </source>
</reference>
<evidence type="ECO:0000313" key="3">
    <source>
        <dbReference type="Proteomes" id="UP000251123"/>
    </source>
</evidence>
<feature type="compositionally biased region" description="Basic and acidic residues" evidence="1">
    <location>
        <begin position="14"/>
        <end position="24"/>
    </location>
</feature>
<protein>
    <submittedName>
        <fullName evidence="2">Uncharacterized protein</fullName>
    </submittedName>
</protein>